<dbReference type="VEuPathDB" id="FungiDB:PYU1_G008189"/>
<keyword evidence="2" id="KW-0853">WD repeat</keyword>
<evidence type="ECO:0000256" key="3">
    <source>
        <dbReference type="SAM" id="MobiDB-lite"/>
    </source>
</evidence>
<dbReference type="Proteomes" id="UP000019132">
    <property type="component" value="Unassembled WGS sequence"/>
</dbReference>
<feature type="repeat" description="WD" evidence="2">
    <location>
        <begin position="361"/>
        <end position="402"/>
    </location>
</feature>
<dbReference type="Pfam" id="PF00400">
    <property type="entry name" value="WD40"/>
    <property type="match status" value="1"/>
</dbReference>
<proteinExistence type="predicted"/>
<feature type="compositionally biased region" description="Low complexity" evidence="3">
    <location>
        <begin position="194"/>
        <end position="203"/>
    </location>
</feature>
<feature type="compositionally biased region" description="Polar residues" evidence="3">
    <location>
        <begin position="1419"/>
        <end position="1428"/>
    </location>
</feature>
<sequence length="1474" mass="163374">MDIMMRLKGAGFSMIANEFHARESRLGGGFVEIVLQGLPRAKNAGEKYTNVNALIELFDEIDINGDGVMEFDEFTSFCVDAGMVATRVKTPTLKHRYVRNPKHVIKTASGCVGIEKVKWSKEFKQLMAIENTAKTVKLFDSTGKFLAEVGGKSTLHVLPVTPRANDASKQHEQPSKIQTPGSPLRGLSNETDRSPSSSSTTAAVASTSSSSSGIFILDAVFLFKYQWLAMSTTDFVISFYDMNDSRKSPLGSLLPDCKSAVQHGPSFALIKALTITTTTAQLFLRFCEQAGLLFSAGNDFVLNVWKIIDAETKVLWKRLILHQDMIMDLIEIPRHDLIVSCDLHHAILLWDIHDCRARGSLVGHTHGVKQLVYSSHHDLLLSAGFEFDAYGWDLASRQVVMRLTGHRAPLVGVQIALFQTERAVTVDCMGVFKVWDISRSSSMTGGIATASSRSSHGLASQAVQLESIDPSHQLSRFEPTAFVCLHPHRRDLWTATAGTATLHLFRSTRVQQLDEIPLRAFYYYNANKFVVVAGCVCSIWDGATGICLDEFAHVGNIGGNTKRGNSGSHAAAAAGTTSSSHSSTIHNGSGSSAGNEPSIEVLACVQDTNCKKLVVVTERGELGVFNALNFVQMRKCQEVFYGQPSIATTTAASHPTCGIVGLHYCSVNKLIIATDANESAILVIDDNPNHDSARGMKEATVLRRLTRIPGGISASAYGFHVCLIATVSDHEAQQNGTQLSLWDFETLSFVAHCEFKQENDDHTLHLVEFWPEFPVLVAADTLGGVFFYAATPLIQCNTGKLLYSFVNDHAGTSSSSASQRRRQRRNGFSSSTVEESEDEDEDLTDAEPTTGEGESRKTFLTEATQIAARKMLKWRKASLEKKAERLSQPEENARRSPPACIVTCLKVVYDEGQRRYLLFTGDESGVVRIWELTKMIERLSLSKIPEIKCKYLRRGYQPKTMFSRDYFKDVATTNANAGESRKHHQPILNGAHVQGDDWRIAMLGGEDVDPHFHPSQTDLKRLSRRRFDAKKRPTLSSGVMRQNQYLQALPRSSQSSATTASVAFAAAEAFLVGQKKNSLRRPGKVSSSSSSSVATSNQRGSRLLPLSGAPTKDAGRHREHVAYNDIEIVHSWQAHADGLTSLEVSTNPNIVITCALDMRVFVWNWQGACLGKLFDAENIGRWPWRFTKDDSQRQAERDQLVRSLIRDIELTPIEKAQKRRQTLYQEHIARKSLKDLQCVNTILLDHIISKNPELDLLVAVDSSEEDRLRAANTAATTPSDARINAALEKNRLRNCQTKFGMMLKMEKNSPFANAPTIPLVDRRNQRPEELQNSKVDPEKEEFSDTPDHERNHHLRMHSLAQVGPLLCVDKFEYKHSSTLSSTPADKMQFVEIDDLEMDKKYLEHELSISFSTSLSSVSQPPETTTMGEKTNMADPRDAGAENRRHVHQLGGHETEILVLAENAALRATTKVLED</sequence>
<dbReference type="InterPro" id="IPR018247">
    <property type="entry name" value="EF_Hand_1_Ca_BS"/>
</dbReference>
<feature type="region of interest" description="Disordered" evidence="3">
    <location>
        <begin position="810"/>
        <end position="859"/>
    </location>
</feature>
<feature type="region of interest" description="Disordered" evidence="3">
    <location>
        <begin position="1078"/>
        <end position="1116"/>
    </location>
</feature>
<feature type="compositionally biased region" description="Basic and acidic residues" evidence="3">
    <location>
        <begin position="1320"/>
        <end position="1349"/>
    </location>
</feature>
<evidence type="ECO:0000256" key="1">
    <source>
        <dbReference type="ARBA" id="ARBA00022737"/>
    </source>
</evidence>
<dbReference type="STRING" id="431595.K3WTB1"/>
<reference evidence="6" key="1">
    <citation type="journal article" date="2010" name="Genome Biol.">
        <title>Genome sequence of the necrotrophic plant pathogen Pythium ultimum reveals original pathogenicity mechanisms and effector repertoire.</title>
        <authorList>
            <person name="Levesque C.A."/>
            <person name="Brouwer H."/>
            <person name="Cano L."/>
            <person name="Hamilton J.P."/>
            <person name="Holt C."/>
            <person name="Huitema E."/>
            <person name="Raffaele S."/>
            <person name="Robideau G.P."/>
            <person name="Thines M."/>
            <person name="Win J."/>
            <person name="Zerillo M.M."/>
            <person name="Beakes G.W."/>
            <person name="Boore J.L."/>
            <person name="Busam D."/>
            <person name="Dumas B."/>
            <person name="Ferriera S."/>
            <person name="Fuerstenberg S.I."/>
            <person name="Gachon C.M."/>
            <person name="Gaulin E."/>
            <person name="Govers F."/>
            <person name="Grenville-Briggs L."/>
            <person name="Horner N."/>
            <person name="Hostetler J."/>
            <person name="Jiang R.H."/>
            <person name="Johnson J."/>
            <person name="Krajaejun T."/>
            <person name="Lin H."/>
            <person name="Meijer H.J."/>
            <person name="Moore B."/>
            <person name="Morris P."/>
            <person name="Phuntmart V."/>
            <person name="Puiu D."/>
            <person name="Shetty J."/>
            <person name="Stajich J.E."/>
            <person name="Tripathy S."/>
            <person name="Wawra S."/>
            <person name="van West P."/>
            <person name="Whitty B.R."/>
            <person name="Coutinho P.M."/>
            <person name="Henrissat B."/>
            <person name="Martin F."/>
            <person name="Thomas P.D."/>
            <person name="Tyler B.M."/>
            <person name="De Vries R.P."/>
            <person name="Kamoun S."/>
            <person name="Yandell M."/>
            <person name="Tisserat N."/>
            <person name="Buell C.R."/>
        </authorList>
    </citation>
    <scope>NUCLEOTIDE SEQUENCE</scope>
    <source>
        <strain evidence="6">DAOM:BR144</strain>
    </source>
</reference>
<reference evidence="6" key="2">
    <citation type="submission" date="2010-04" db="EMBL/GenBank/DDBJ databases">
        <authorList>
            <person name="Buell R."/>
            <person name="Hamilton J."/>
            <person name="Hostetler J."/>
        </authorList>
    </citation>
    <scope>NUCLEOTIDE SEQUENCE [LARGE SCALE GENOMIC DNA]</scope>
    <source>
        <strain evidence="6">DAOM:BR144</strain>
    </source>
</reference>
<dbReference type="InterPro" id="IPR001680">
    <property type="entry name" value="WD40_rpt"/>
</dbReference>
<dbReference type="PROSITE" id="PS50082">
    <property type="entry name" value="WD_REPEATS_2"/>
    <property type="match status" value="2"/>
</dbReference>
<dbReference type="InParanoid" id="K3WTB1"/>
<evidence type="ECO:0000313" key="6">
    <source>
        <dbReference type="Proteomes" id="UP000019132"/>
    </source>
</evidence>
<dbReference type="EnsemblProtists" id="PYU1_T008205">
    <property type="protein sequence ID" value="PYU1_T008205"/>
    <property type="gene ID" value="PYU1_G008189"/>
</dbReference>
<feature type="compositionally biased region" description="Low complexity" evidence="3">
    <location>
        <begin position="565"/>
        <end position="593"/>
    </location>
</feature>
<dbReference type="SMART" id="SM00320">
    <property type="entry name" value="WD40"/>
    <property type="match status" value="7"/>
</dbReference>
<dbReference type="HOGENOM" id="CLU_000882_0_0_1"/>
<dbReference type="Gene3D" id="2.130.10.10">
    <property type="entry name" value="YVTN repeat-like/Quinoprotein amine dehydrogenase"/>
    <property type="match status" value="2"/>
</dbReference>
<protein>
    <recommendedName>
        <fullName evidence="4">EF-hand domain-containing protein</fullName>
    </recommendedName>
</protein>
<feature type="domain" description="EF-hand" evidence="4">
    <location>
        <begin position="49"/>
        <end position="84"/>
    </location>
</feature>
<dbReference type="GO" id="GO:0005509">
    <property type="term" value="F:calcium ion binding"/>
    <property type="evidence" value="ECO:0007669"/>
    <property type="project" value="InterPro"/>
</dbReference>
<dbReference type="EMBL" id="GL376619">
    <property type="status" value="NOT_ANNOTATED_CDS"/>
    <property type="molecule type" value="Genomic_DNA"/>
</dbReference>
<dbReference type="PANTHER" id="PTHR44324">
    <property type="entry name" value="WD40 REPEAT DOMAIN 95"/>
    <property type="match status" value="1"/>
</dbReference>
<accession>K3WTB1</accession>
<dbReference type="eggNOG" id="KOG0285">
    <property type="taxonomic scope" value="Eukaryota"/>
</dbReference>
<dbReference type="InterPro" id="IPR036322">
    <property type="entry name" value="WD40_repeat_dom_sf"/>
</dbReference>
<dbReference type="PROSITE" id="PS00018">
    <property type="entry name" value="EF_HAND_1"/>
    <property type="match status" value="1"/>
</dbReference>
<name>K3WTB1_GLOUD</name>
<dbReference type="PANTHER" id="PTHR44324:SF4">
    <property type="entry name" value="WD40 REPEAT DOMAIN 95"/>
    <property type="match status" value="1"/>
</dbReference>
<feature type="repeat" description="WD" evidence="2">
    <location>
        <begin position="1132"/>
        <end position="1164"/>
    </location>
</feature>
<dbReference type="InterPro" id="IPR002048">
    <property type="entry name" value="EF_hand_dom"/>
</dbReference>
<organism evidence="5 6">
    <name type="scientific">Globisporangium ultimum (strain ATCC 200006 / CBS 805.95 / DAOM BR144)</name>
    <name type="common">Pythium ultimum</name>
    <dbReference type="NCBI Taxonomy" id="431595"/>
    <lineage>
        <taxon>Eukaryota</taxon>
        <taxon>Sar</taxon>
        <taxon>Stramenopiles</taxon>
        <taxon>Oomycota</taxon>
        <taxon>Peronosporomycetes</taxon>
        <taxon>Pythiales</taxon>
        <taxon>Pythiaceae</taxon>
        <taxon>Globisporangium</taxon>
    </lineage>
</organism>
<keyword evidence="1" id="KW-0677">Repeat</keyword>
<dbReference type="InterPro" id="IPR051242">
    <property type="entry name" value="WD-EF-hand_domain"/>
</dbReference>
<evidence type="ECO:0000259" key="4">
    <source>
        <dbReference type="PROSITE" id="PS50222"/>
    </source>
</evidence>
<keyword evidence="6" id="KW-1185">Reference proteome</keyword>
<dbReference type="InterPro" id="IPR015943">
    <property type="entry name" value="WD40/YVTN_repeat-like_dom_sf"/>
</dbReference>
<dbReference type="PROSITE" id="PS50222">
    <property type="entry name" value="EF_HAND_2"/>
    <property type="match status" value="1"/>
</dbReference>
<feature type="region of interest" description="Disordered" evidence="3">
    <location>
        <begin position="1413"/>
        <end position="1432"/>
    </location>
</feature>
<feature type="region of interest" description="Disordered" evidence="3">
    <location>
        <begin position="565"/>
        <end position="594"/>
    </location>
</feature>
<reference evidence="5" key="3">
    <citation type="submission" date="2015-02" db="UniProtKB">
        <authorList>
            <consortium name="EnsemblProtists"/>
        </authorList>
    </citation>
    <scope>IDENTIFICATION</scope>
    <source>
        <strain evidence="5">DAOM BR144</strain>
    </source>
</reference>
<feature type="region of interest" description="Disordered" evidence="3">
    <location>
        <begin position="165"/>
        <end position="203"/>
    </location>
</feature>
<evidence type="ECO:0000313" key="5">
    <source>
        <dbReference type="EnsemblProtists" id="PYU1_T008205"/>
    </source>
</evidence>
<feature type="region of interest" description="Disordered" evidence="3">
    <location>
        <begin position="1312"/>
        <end position="1349"/>
    </location>
</feature>
<feature type="region of interest" description="Disordered" evidence="3">
    <location>
        <begin position="1009"/>
        <end position="1042"/>
    </location>
</feature>
<dbReference type="SUPFAM" id="SSF50978">
    <property type="entry name" value="WD40 repeat-like"/>
    <property type="match status" value="2"/>
</dbReference>
<dbReference type="OMA" id="EFDAYGW"/>
<evidence type="ECO:0000256" key="2">
    <source>
        <dbReference type="PROSITE-ProRule" id="PRU00221"/>
    </source>
</evidence>
<feature type="compositionally biased region" description="Basic residues" evidence="3">
    <location>
        <begin position="1022"/>
        <end position="1033"/>
    </location>
</feature>
<feature type="compositionally biased region" description="Acidic residues" evidence="3">
    <location>
        <begin position="834"/>
        <end position="845"/>
    </location>
</feature>